<evidence type="ECO:0000313" key="5">
    <source>
        <dbReference type="EMBL" id="MDR5590801.1"/>
    </source>
</evidence>
<dbReference type="InterPro" id="IPR029063">
    <property type="entry name" value="SAM-dependent_MTases_sf"/>
</dbReference>
<reference evidence="6" key="1">
    <citation type="submission" date="2023-07" db="EMBL/GenBank/DDBJ databases">
        <title>Christiangramia sp. SM2212., a novel bacterium of the family Flavobacteriaceae isolated from the sea sediment.</title>
        <authorList>
            <person name="Wang J."/>
            <person name="Zhang X."/>
        </authorList>
    </citation>
    <scope>NUCLEOTIDE SEQUENCE [LARGE SCALE GENOMIC DNA]</scope>
    <source>
        <strain evidence="6">SM2212</strain>
    </source>
</reference>
<dbReference type="InterPro" id="IPR002941">
    <property type="entry name" value="DNA_methylase_N4/N6"/>
</dbReference>
<dbReference type="Pfam" id="PF01555">
    <property type="entry name" value="N6_N4_Mtase"/>
    <property type="match status" value="1"/>
</dbReference>
<dbReference type="GO" id="GO:0032259">
    <property type="term" value="P:methylation"/>
    <property type="evidence" value="ECO:0007669"/>
    <property type="project" value="UniProtKB-KW"/>
</dbReference>
<dbReference type="SUPFAM" id="SSF53335">
    <property type="entry name" value="S-adenosyl-L-methionine-dependent methyltransferases"/>
    <property type="match status" value="2"/>
</dbReference>
<evidence type="ECO:0000256" key="2">
    <source>
        <dbReference type="ARBA" id="ARBA00022603"/>
    </source>
</evidence>
<comment type="caution">
    <text evidence="5">The sequence shown here is derived from an EMBL/GenBank/DDBJ whole genome shotgun (WGS) entry which is preliminary data.</text>
</comment>
<evidence type="ECO:0000313" key="6">
    <source>
        <dbReference type="Proteomes" id="UP001257234"/>
    </source>
</evidence>
<gene>
    <name evidence="5" type="ORF">RE431_09120</name>
</gene>
<dbReference type="EMBL" id="JAVJIU010000003">
    <property type="protein sequence ID" value="MDR5590801.1"/>
    <property type="molecule type" value="Genomic_DNA"/>
</dbReference>
<sequence length="685" mass="78667">MNIIEKDFPFELIDQIAERESYRKEINRPIYHIHKWWAKRLGSVFRAITIGANESNYNGFYKKFEPSNKIILDPFMGSGTTLGESVKLGYKAIGCDINPVSSYMVKQGLTWATKEELDKEFKKLEKDVSAKLKSYYKTEIPKESTKADVLYYFWVKVVTTPDGENIPLFKNYIFSKNAYPKRKPESKVVCPNCGEVFTCLYNSANEVCPSCKNKFDPQVGNVKGSLVLDSQGKSHKILNLVNQNTNPPDHKLYAILAVNKDGEKVYLKPSKFDFDLYKTACEDFEREKDNLIIPDQIVREGYNTNQARRFNYSRWSDFFNKRQLLGLGILYRRILEIPDQRIKEQFITLFSSTLEFNNLFCSFKGEGTGAVRHMFSNHILNPEKTPLENNIWGTSKSSGSFSKLYKSKLLKAKEYLETPFEIKLTKKDGKIISEKVVCSRKLRLSQAENFAELSEKDFLILNGNSSQLPIPDNSIDSIITDPPYFDFVHYSELSDFFYSWLRKGLSSNYNYFNKKDSSDKGEVQDRDADSFSYKIEQIFKEGFRVLKASGLLCFSFHHSNYKGWLSIYSALYNSNFEIVAAHPIKAEMGVATPKTASGNPINIDAILVCKKNEAPNCKGSEEIIKTAFSKTNNYIKRFEKIEREISKGDKFVILCSQILVECSTNNIPPEEAKLFLEKAIDNFTY</sequence>
<comment type="similarity">
    <text evidence="1">Belongs to the N(4)/N(6)-methyltransferase family.</text>
</comment>
<keyword evidence="3" id="KW-0808">Transferase</keyword>
<keyword evidence="6" id="KW-1185">Reference proteome</keyword>
<name>A0ABU1EQX9_9FLAO</name>
<dbReference type="Proteomes" id="UP001257234">
    <property type="component" value="Unassembled WGS sequence"/>
</dbReference>
<organism evidence="5 6">
    <name type="scientific">Christiangramia sediminicola</name>
    <dbReference type="NCBI Taxonomy" id="3073267"/>
    <lineage>
        <taxon>Bacteria</taxon>
        <taxon>Pseudomonadati</taxon>
        <taxon>Bacteroidota</taxon>
        <taxon>Flavobacteriia</taxon>
        <taxon>Flavobacteriales</taxon>
        <taxon>Flavobacteriaceae</taxon>
        <taxon>Christiangramia</taxon>
    </lineage>
</organism>
<keyword evidence="2 5" id="KW-0489">Methyltransferase</keyword>
<evidence type="ECO:0000256" key="1">
    <source>
        <dbReference type="ARBA" id="ARBA00006594"/>
    </source>
</evidence>
<evidence type="ECO:0000256" key="3">
    <source>
        <dbReference type="ARBA" id="ARBA00022679"/>
    </source>
</evidence>
<dbReference type="Gene3D" id="3.40.50.150">
    <property type="entry name" value="Vaccinia Virus protein VP39"/>
    <property type="match status" value="2"/>
</dbReference>
<dbReference type="RefSeq" id="WP_309561673.1">
    <property type="nucleotide sequence ID" value="NZ_JAVJIU010000003.1"/>
</dbReference>
<proteinExistence type="inferred from homology"/>
<accession>A0ABU1EQX9</accession>
<feature type="domain" description="DNA methylase N-4/N-6" evidence="4">
    <location>
        <begin position="65"/>
        <end position="99"/>
    </location>
</feature>
<evidence type="ECO:0000259" key="4">
    <source>
        <dbReference type="Pfam" id="PF01555"/>
    </source>
</evidence>
<dbReference type="GO" id="GO:0008168">
    <property type="term" value="F:methyltransferase activity"/>
    <property type="evidence" value="ECO:0007669"/>
    <property type="project" value="UniProtKB-KW"/>
</dbReference>
<dbReference type="InterPro" id="IPR002052">
    <property type="entry name" value="DNA_methylase_N6_adenine_CS"/>
</dbReference>
<protein>
    <submittedName>
        <fullName evidence="5">DNA methyltransferase</fullName>
    </submittedName>
</protein>
<dbReference type="PROSITE" id="PS00092">
    <property type="entry name" value="N6_MTASE"/>
    <property type="match status" value="1"/>
</dbReference>